<evidence type="ECO:0000313" key="2">
    <source>
        <dbReference type="EMBL" id="KAL1277703.1"/>
    </source>
</evidence>
<reference evidence="2 3" key="1">
    <citation type="submission" date="2023-09" db="EMBL/GenBank/DDBJ databases">
        <authorList>
            <person name="Wang M."/>
        </authorList>
    </citation>
    <scope>NUCLEOTIDE SEQUENCE [LARGE SCALE GENOMIC DNA]</scope>
    <source>
        <strain evidence="2">GT-2023</strain>
        <tissue evidence="2">Liver</tissue>
    </source>
</reference>
<evidence type="ECO:0000313" key="3">
    <source>
        <dbReference type="Proteomes" id="UP001558613"/>
    </source>
</evidence>
<name>A0ABR3NLZ6_9TELE</name>
<organism evidence="2 3">
    <name type="scientific">Cirrhinus molitorella</name>
    <name type="common">mud carp</name>
    <dbReference type="NCBI Taxonomy" id="172907"/>
    <lineage>
        <taxon>Eukaryota</taxon>
        <taxon>Metazoa</taxon>
        <taxon>Chordata</taxon>
        <taxon>Craniata</taxon>
        <taxon>Vertebrata</taxon>
        <taxon>Euteleostomi</taxon>
        <taxon>Actinopterygii</taxon>
        <taxon>Neopterygii</taxon>
        <taxon>Teleostei</taxon>
        <taxon>Ostariophysi</taxon>
        <taxon>Cypriniformes</taxon>
        <taxon>Cyprinidae</taxon>
        <taxon>Labeoninae</taxon>
        <taxon>Labeonini</taxon>
        <taxon>Cirrhinus</taxon>
    </lineage>
</organism>
<protein>
    <submittedName>
        <fullName evidence="2">Uncharacterized protein</fullName>
    </submittedName>
</protein>
<gene>
    <name evidence="2" type="ORF">QQF64_024376</name>
</gene>
<feature type="region of interest" description="Disordered" evidence="1">
    <location>
        <begin position="27"/>
        <end position="104"/>
    </location>
</feature>
<evidence type="ECO:0000256" key="1">
    <source>
        <dbReference type="SAM" id="MobiDB-lite"/>
    </source>
</evidence>
<accession>A0ABR3NLZ6</accession>
<feature type="compositionally biased region" description="Low complexity" evidence="1">
    <location>
        <begin position="35"/>
        <end position="50"/>
    </location>
</feature>
<proteinExistence type="predicted"/>
<feature type="compositionally biased region" description="Basic and acidic residues" evidence="1">
    <location>
        <begin position="71"/>
        <end position="90"/>
    </location>
</feature>
<keyword evidence="3" id="KW-1185">Reference proteome</keyword>
<dbReference type="Proteomes" id="UP001558613">
    <property type="component" value="Unassembled WGS sequence"/>
</dbReference>
<sequence>MRVEAHVSTYPVTILDEELYARLHQDTCGRPSPASHFSSGIRSPSISPRHLLFSSPPPSIRPTLPSRKMIIKQEPRERERERKKEGGTGEKKRRRKKSGRVTEEKMCCRASGLDVVCQSRQ</sequence>
<dbReference type="EMBL" id="JAYMGO010000003">
    <property type="protein sequence ID" value="KAL1277703.1"/>
    <property type="molecule type" value="Genomic_DNA"/>
</dbReference>
<comment type="caution">
    <text evidence="2">The sequence shown here is derived from an EMBL/GenBank/DDBJ whole genome shotgun (WGS) entry which is preliminary data.</text>
</comment>